<comment type="caution">
    <text evidence="1">The sequence shown here is derived from an EMBL/GenBank/DDBJ whole genome shotgun (WGS) entry which is preliminary data.</text>
</comment>
<evidence type="ECO:0000313" key="2">
    <source>
        <dbReference type="Proteomes" id="UP001482620"/>
    </source>
</evidence>
<dbReference type="Proteomes" id="UP001482620">
    <property type="component" value="Unassembled WGS sequence"/>
</dbReference>
<organism evidence="1 2">
    <name type="scientific">Ilyodon furcidens</name>
    <name type="common">goldbreast splitfin</name>
    <dbReference type="NCBI Taxonomy" id="33524"/>
    <lineage>
        <taxon>Eukaryota</taxon>
        <taxon>Metazoa</taxon>
        <taxon>Chordata</taxon>
        <taxon>Craniata</taxon>
        <taxon>Vertebrata</taxon>
        <taxon>Euteleostomi</taxon>
        <taxon>Actinopterygii</taxon>
        <taxon>Neopterygii</taxon>
        <taxon>Teleostei</taxon>
        <taxon>Neoteleostei</taxon>
        <taxon>Acanthomorphata</taxon>
        <taxon>Ovalentaria</taxon>
        <taxon>Atherinomorphae</taxon>
        <taxon>Cyprinodontiformes</taxon>
        <taxon>Goodeidae</taxon>
        <taxon>Ilyodon</taxon>
    </lineage>
</organism>
<sequence length="179" mass="19389">MSSLVQNAINHKICVIGDFITQEMNYIMWESFNRKHGGLQWLWQQHAVSDSPSFSSAKLEEWSAINRSNFPPASSSLVSGMDKAHLEPHEAKYTQTPSGLPTVNSYVTAPSIPPYHPPTQVSPYMGYSATTSAYVTGPTWQPASGNALSPHSCDLAAPLAFKSLVASRDAMHPVAASAL</sequence>
<accession>A0ABV0TI42</accession>
<gene>
    <name evidence="1" type="ORF">ILYODFUR_003125</name>
</gene>
<evidence type="ECO:0000313" key="1">
    <source>
        <dbReference type="EMBL" id="MEQ2231681.1"/>
    </source>
</evidence>
<evidence type="ECO:0008006" key="3">
    <source>
        <dbReference type="Google" id="ProtNLM"/>
    </source>
</evidence>
<name>A0ABV0TI42_9TELE</name>
<keyword evidence="2" id="KW-1185">Reference proteome</keyword>
<protein>
    <recommendedName>
        <fullName evidence="3">Paired box protein Pax-9</fullName>
    </recommendedName>
</protein>
<reference evidence="1 2" key="1">
    <citation type="submission" date="2021-06" db="EMBL/GenBank/DDBJ databases">
        <authorList>
            <person name="Palmer J.M."/>
        </authorList>
    </citation>
    <scope>NUCLEOTIDE SEQUENCE [LARGE SCALE GENOMIC DNA]</scope>
    <source>
        <strain evidence="2">if_2019</strain>
        <tissue evidence="1">Muscle</tissue>
    </source>
</reference>
<proteinExistence type="predicted"/>
<dbReference type="EMBL" id="JAHRIQ010034912">
    <property type="protein sequence ID" value="MEQ2231681.1"/>
    <property type="molecule type" value="Genomic_DNA"/>
</dbReference>